<dbReference type="SUPFAM" id="SSF53335">
    <property type="entry name" value="S-adenosyl-L-methionine-dependent methyltransferases"/>
    <property type="match status" value="1"/>
</dbReference>
<evidence type="ECO:0000313" key="3">
    <source>
        <dbReference type="Proteomes" id="UP000229794"/>
    </source>
</evidence>
<feature type="domain" description="Methyltransferase type 11" evidence="1">
    <location>
        <begin position="54"/>
        <end position="149"/>
    </location>
</feature>
<dbReference type="Pfam" id="PF08241">
    <property type="entry name" value="Methyltransf_11"/>
    <property type="match status" value="1"/>
</dbReference>
<dbReference type="InterPro" id="IPR013216">
    <property type="entry name" value="Methyltransf_11"/>
</dbReference>
<evidence type="ECO:0000259" key="1">
    <source>
        <dbReference type="Pfam" id="PF08241"/>
    </source>
</evidence>
<dbReference type="AlphaFoldDB" id="A0A2H0BE28"/>
<dbReference type="InterPro" id="IPR029063">
    <property type="entry name" value="SAM-dependent_MTases_sf"/>
</dbReference>
<dbReference type="GO" id="GO:0008757">
    <property type="term" value="F:S-adenosylmethionine-dependent methyltransferase activity"/>
    <property type="evidence" value="ECO:0007669"/>
    <property type="project" value="InterPro"/>
</dbReference>
<reference evidence="2 3" key="1">
    <citation type="submission" date="2017-09" db="EMBL/GenBank/DDBJ databases">
        <title>Depth-based differentiation of microbial function through sediment-hosted aquifers and enrichment of novel symbionts in the deep terrestrial subsurface.</title>
        <authorList>
            <person name="Probst A.J."/>
            <person name="Ladd B."/>
            <person name="Jarett J.K."/>
            <person name="Geller-Mcgrath D.E."/>
            <person name="Sieber C.M."/>
            <person name="Emerson J.B."/>
            <person name="Anantharaman K."/>
            <person name="Thomas B.C."/>
            <person name="Malmstrom R."/>
            <person name="Stieglmeier M."/>
            <person name="Klingl A."/>
            <person name="Woyke T."/>
            <person name="Ryan C.M."/>
            <person name="Banfield J.F."/>
        </authorList>
    </citation>
    <scope>NUCLEOTIDE SEQUENCE [LARGE SCALE GENOMIC DNA]</scope>
    <source>
        <strain evidence="2">CG22_combo_CG10-13_8_21_14_all_42_17</strain>
    </source>
</reference>
<comment type="caution">
    <text evidence="2">The sequence shown here is derived from an EMBL/GenBank/DDBJ whole genome shotgun (WGS) entry which is preliminary data.</text>
</comment>
<feature type="non-terminal residue" evidence="2">
    <location>
        <position position="1"/>
    </location>
</feature>
<dbReference type="CDD" id="cd02440">
    <property type="entry name" value="AdoMet_MTases"/>
    <property type="match status" value="1"/>
</dbReference>
<organism evidence="2 3">
    <name type="scientific">Candidatus Zambryskibacteria bacterium CG22_combo_CG10-13_8_21_14_all_42_17</name>
    <dbReference type="NCBI Taxonomy" id="1975118"/>
    <lineage>
        <taxon>Bacteria</taxon>
        <taxon>Candidatus Zambryskiibacteriota</taxon>
    </lineage>
</organism>
<dbReference type="PANTHER" id="PTHR43861">
    <property type="entry name" value="TRANS-ACONITATE 2-METHYLTRANSFERASE-RELATED"/>
    <property type="match status" value="1"/>
</dbReference>
<proteinExistence type="predicted"/>
<evidence type="ECO:0000313" key="2">
    <source>
        <dbReference type="EMBL" id="PIP55896.1"/>
    </source>
</evidence>
<accession>A0A2H0BE28</accession>
<dbReference type="Gene3D" id="3.40.50.150">
    <property type="entry name" value="Vaccinia Virus protein VP39"/>
    <property type="match status" value="1"/>
</dbReference>
<dbReference type="EMBL" id="PCST01000010">
    <property type="protein sequence ID" value="PIP55896.1"/>
    <property type="molecule type" value="Genomic_DNA"/>
</dbReference>
<gene>
    <name evidence="2" type="ORF">COX06_00775</name>
</gene>
<dbReference type="Proteomes" id="UP000229794">
    <property type="component" value="Unassembled WGS sequence"/>
</dbReference>
<name>A0A2H0BE28_9BACT</name>
<sequence>NFEAARYVESCKEYTNEYEYEKLLKDWADKERIAKKIVEDFKERAGELRGKTLLDAGFGNGTFAAAFTEAGAIVSGIEVNPVLLDIAKGNLKKLNLIADLKSYDGYIFPFGDNSFDYVYSTSVLEHVTDAGIFLKEINRVLRPGGKAYISFPNRLAPKETHTGVWFLSYFPRFIAEIFLKKVLKRNSIEELNLHFLSYFTLVKHLRETNLEIQFEYDSNHMIRKFIKRVLGFLGLHQSILLKTIMVILVKQK</sequence>
<protein>
    <recommendedName>
        <fullName evidence="1">Methyltransferase type 11 domain-containing protein</fullName>
    </recommendedName>
</protein>